<evidence type="ECO:0000313" key="2">
    <source>
        <dbReference type="EMBL" id="NFR61703.1"/>
    </source>
</evidence>
<evidence type="ECO:0000313" key="3">
    <source>
        <dbReference type="Proteomes" id="UP000486601"/>
    </source>
</evidence>
<dbReference type="AlphaFoldDB" id="A0A7X5P9G7"/>
<feature type="region of interest" description="Disordered" evidence="1">
    <location>
        <begin position="292"/>
        <end position="334"/>
    </location>
</feature>
<comment type="caution">
    <text evidence="2">The sequence shown here is derived from an EMBL/GenBank/DDBJ whole genome shotgun (WGS) entry which is preliminary data.</text>
</comment>
<dbReference type="RefSeq" id="WP_163184410.1">
    <property type="nucleotide sequence ID" value="NZ_SXCF01000004.1"/>
</dbReference>
<reference evidence="2 3" key="1">
    <citation type="submission" date="2019-04" db="EMBL/GenBank/DDBJ databases">
        <title>Genome sequencing of Clostridium botulinum Groups I-IV and Clostridium butyricum.</title>
        <authorList>
            <person name="Brunt J."/>
            <person name="Van Vliet A.H.M."/>
            <person name="Stringer S.C."/>
            <person name="Carter A.T."/>
            <person name="Peck M.W."/>
        </authorList>
    </citation>
    <scope>NUCLEOTIDE SEQUENCE [LARGE SCALE GENOMIC DNA]</scope>
    <source>
        <strain evidence="2 3">IFR 18/108</strain>
    </source>
</reference>
<accession>A0A7X5P9G7</accession>
<organism evidence="2 3">
    <name type="scientific">Clostridium sporogenes</name>
    <dbReference type="NCBI Taxonomy" id="1509"/>
    <lineage>
        <taxon>Bacteria</taxon>
        <taxon>Bacillati</taxon>
        <taxon>Bacillota</taxon>
        <taxon>Clostridia</taxon>
        <taxon>Eubacteriales</taxon>
        <taxon>Clostridiaceae</taxon>
        <taxon>Clostridium</taxon>
    </lineage>
</organism>
<gene>
    <name evidence="2" type="ORF">FDF70_09435</name>
</gene>
<dbReference type="EMBL" id="SXCS01000005">
    <property type="protein sequence ID" value="NFR61703.1"/>
    <property type="molecule type" value="Genomic_DNA"/>
</dbReference>
<evidence type="ECO:0008006" key="4">
    <source>
        <dbReference type="Google" id="ProtNLM"/>
    </source>
</evidence>
<protein>
    <recommendedName>
        <fullName evidence="4">ParB/Sulfiredoxin domain-containing protein</fullName>
    </recommendedName>
</protein>
<dbReference type="Proteomes" id="UP000486601">
    <property type="component" value="Unassembled WGS sequence"/>
</dbReference>
<sequence length="501" mass="57967">MENYITKVLPIGKLIVNPENFRFNPVENQEQAIVEMVIRQGDKLIVLIEDILKNGLNPTDLCIVFPRENNYIVLEGNRRITSLKLISNPKILKNIDNKLYTKLIKLLNRYPKKTDQNITCIIPNKESEADKWIKLKHTGENNGKGAVRWDNQAIARFNKRVTGKEQLSLQIINFVKNSSEFDKEIKKNIDKVSLTNIDRLISDPIVRETIGLKLKDKRLLRLYPNEELKKPLTKILNDLINKNIVVTDIYTKDDRIDYMSSFDIVDLPEHNKKLEYDESLIINLDDDKVNDDKVNDDKVNDDKVNDDKVNDDKVNDGKVNDNKVNDGKVNDNKVNDGKVNDNKVNDNKNIRDTIDINKRKYLIPGRVQIKIYSPRINQIYKELKKLEVDKYPNSVSVLFRVFIELIVDNYINKNDIKSVTEDSKLNKKVQECLTDLKNKNLINKNVIKPVNIAISNPDSIISINTFNSYVHNSYIFPDPIQLKNSWNNLSTFLIALLNNSN</sequence>
<proteinExistence type="predicted"/>
<name>A0A7X5P9G7_CLOSG</name>
<evidence type="ECO:0000256" key="1">
    <source>
        <dbReference type="SAM" id="MobiDB-lite"/>
    </source>
</evidence>